<feature type="region of interest" description="Disordered" evidence="1">
    <location>
        <begin position="124"/>
        <end position="145"/>
    </location>
</feature>
<evidence type="ECO:0000313" key="3">
    <source>
        <dbReference type="Proteomes" id="UP000279968"/>
    </source>
</evidence>
<comment type="caution">
    <text evidence="2">The sequence shown here is derived from an EMBL/GenBank/DDBJ whole genome shotgun (WGS) entry which is preliminary data.</text>
</comment>
<accession>A0A3B0A6C1</accession>
<evidence type="ECO:0000256" key="1">
    <source>
        <dbReference type="SAM" id="MobiDB-lite"/>
    </source>
</evidence>
<proteinExistence type="predicted"/>
<protein>
    <submittedName>
        <fullName evidence="2">Uncharacterized protein</fullName>
    </submittedName>
</protein>
<feature type="compositionally biased region" description="Basic and acidic residues" evidence="1">
    <location>
        <begin position="51"/>
        <end position="65"/>
    </location>
</feature>
<organism evidence="2 3">
    <name type="scientific">Micromonospora costi</name>
    <dbReference type="NCBI Taxonomy" id="1530042"/>
    <lineage>
        <taxon>Bacteria</taxon>
        <taxon>Bacillati</taxon>
        <taxon>Actinomycetota</taxon>
        <taxon>Actinomycetes</taxon>
        <taxon>Micromonosporales</taxon>
        <taxon>Micromonosporaceae</taxon>
        <taxon>Micromonospora</taxon>
    </lineage>
</organism>
<dbReference type="AlphaFoldDB" id="A0A3B0A6C1"/>
<sequence length="145" mass="16114">MMHMARVAWNYAEDERLLHSEAGPVGRDLARKGERVAAEQRRTAPVSPDGSHGREPGYMRDHISSNLDRDSLGLYVDIGTDAKTPNGHAYPLDVELGTRPHTITSHGDYPLRNPKTGQVFGKTVEHPGADPQPFLRPSLDVLRRE</sequence>
<evidence type="ECO:0000313" key="2">
    <source>
        <dbReference type="EMBL" id="RKN55951.1"/>
    </source>
</evidence>
<dbReference type="EMBL" id="RBAN01000002">
    <property type="protein sequence ID" value="RKN55951.1"/>
    <property type="molecule type" value="Genomic_DNA"/>
</dbReference>
<reference evidence="2 3" key="1">
    <citation type="journal article" date="2015" name="Int. J. Syst. Evol. Microbiol.">
        <title>Micromonospora costi sp. nov., isolated from a leaf of Costus speciosus.</title>
        <authorList>
            <person name="Thawai C."/>
        </authorList>
    </citation>
    <scope>NUCLEOTIDE SEQUENCE [LARGE SCALE GENOMIC DNA]</scope>
    <source>
        <strain evidence="2 3">CS1-12</strain>
    </source>
</reference>
<gene>
    <name evidence="2" type="ORF">D7193_15305</name>
</gene>
<name>A0A3B0A6C1_9ACTN</name>
<keyword evidence="3" id="KW-1185">Reference proteome</keyword>
<feature type="compositionally biased region" description="Basic and acidic residues" evidence="1">
    <location>
        <begin position="28"/>
        <end position="42"/>
    </location>
</feature>
<feature type="region of interest" description="Disordered" evidence="1">
    <location>
        <begin position="24"/>
        <end position="65"/>
    </location>
</feature>
<dbReference type="Proteomes" id="UP000279968">
    <property type="component" value="Unassembled WGS sequence"/>
</dbReference>